<keyword evidence="2" id="KW-1185">Reference proteome</keyword>
<evidence type="ECO:0000313" key="1">
    <source>
        <dbReference type="EMBL" id="ADU26507.1"/>
    </source>
</evidence>
<dbReference type="Pfam" id="PF09639">
    <property type="entry name" value="YjcQ"/>
    <property type="match status" value="1"/>
</dbReference>
<dbReference type="AlphaFoldDB" id="E6U3U0"/>
<dbReference type="KEGG" id="eha:Ethha_0951"/>
<organism evidence="1 2">
    <name type="scientific">Ethanoligenens harbinense (strain DSM 18485 / JCM 12961 / CGMCC 1.5033 / YUAN-3)</name>
    <dbReference type="NCBI Taxonomy" id="663278"/>
    <lineage>
        <taxon>Bacteria</taxon>
        <taxon>Bacillati</taxon>
        <taxon>Bacillota</taxon>
        <taxon>Clostridia</taxon>
        <taxon>Eubacteriales</taxon>
        <taxon>Oscillospiraceae</taxon>
        <taxon>Ethanoligenens</taxon>
    </lineage>
</organism>
<reference evidence="1 2" key="1">
    <citation type="submission" date="2010-12" db="EMBL/GenBank/DDBJ databases">
        <title>Complete sequence of Ethanoligenens harbinense YUAN-3.</title>
        <authorList>
            <person name="Lucas S."/>
            <person name="Copeland A."/>
            <person name="Lapidus A."/>
            <person name="Cheng J.-F."/>
            <person name="Bruce D."/>
            <person name="Goodwin L."/>
            <person name="Pitluck S."/>
            <person name="Chertkov O."/>
            <person name="Misra M."/>
            <person name="Detter J.C."/>
            <person name="Han C."/>
            <person name="Tapia R."/>
            <person name="Land M."/>
            <person name="Hauser L."/>
            <person name="Jeffries C."/>
            <person name="Kyrpides N."/>
            <person name="Ivanova N."/>
            <person name="Mikhailova N."/>
            <person name="Wang A."/>
            <person name="Mouttaki H."/>
            <person name="He Z."/>
            <person name="Zhou J."/>
            <person name="Hemme C.L."/>
            <person name="Woyke T."/>
        </authorList>
    </citation>
    <scope>NUCLEOTIDE SEQUENCE [LARGE SCALE GENOMIC DNA]</scope>
    <source>
        <strain evidence="2">DSM 18485 / JCM 12961 / CGMCC 1.5033 / YUAN-3</strain>
    </source>
</reference>
<dbReference type="InterPro" id="IPR036390">
    <property type="entry name" value="WH_DNA-bd_sf"/>
</dbReference>
<dbReference type="InterPro" id="IPR018597">
    <property type="entry name" value="Phage_Tuc2009_YjcQ"/>
</dbReference>
<dbReference type="SUPFAM" id="SSF46785">
    <property type="entry name" value="Winged helix' DNA-binding domain"/>
    <property type="match status" value="1"/>
</dbReference>
<gene>
    <name evidence="1" type="ordered locus">Ethha_0951</name>
</gene>
<dbReference type="EMBL" id="CP002400">
    <property type="protein sequence ID" value="ADU26507.1"/>
    <property type="molecule type" value="Genomic_DNA"/>
</dbReference>
<protein>
    <submittedName>
        <fullName evidence="1">Uncharacterized protein</fullName>
    </submittedName>
</protein>
<sequence length="285" mass="31233">MNNDISFVAKQIMKWFEFCNSSVGDIMSSSHLLSLSCKTPIWTSQQRKAIPAAIEHLVEQGYITATENDYIRLAQKGYDTLHMMNSSEIIKLLLEKYQSGDASNIDPAEYGVDRIRLLEIVDIMEKGNLIKGASITRAGQGNKIVYGWPEQARITLQGINYLQGRSATMTNQTTYNISDSSLIGSQIGTLNSQLNFNQTSFSDEITQAISGIKAIPELSQENMETIIDLLGQISIAVQSDNKEEQTEAKFTLKGVIKGMGNAGIKVIGVLSGLANLAKFLGFPAP</sequence>
<proteinExistence type="predicted"/>
<dbReference type="Gene3D" id="1.10.10.10">
    <property type="entry name" value="Winged helix-like DNA-binding domain superfamily/Winged helix DNA-binding domain"/>
    <property type="match status" value="1"/>
</dbReference>
<dbReference type="InterPro" id="IPR036388">
    <property type="entry name" value="WH-like_DNA-bd_sf"/>
</dbReference>
<accession>E6U3U0</accession>
<dbReference type="HOGENOM" id="CLU_975717_0_0_9"/>
<evidence type="ECO:0000313" key="2">
    <source>
        <dbReference type="Proteomes" id="UP000001551"/>
    </source>
</evidence>
<dbReference type="Proteomes" id="UP000001551">
    <property type="component" value="Chromosome"/>
</dbReference>
<name>E6U3U0_ETHHY</name>
<dbReference type="STRING" id="663278.Ethha_0951"/>
<dbReference type="RefSeq" id="WP_013484871.1">
    <property type="nucleotide sequence ID" value="NC_014828.1"/>
</dbReference>